<accession>A0ABZ2LL95</accession>
<dbReference type="RefSeq" id="WP_394821314.1">
    <property type="nucleotide sequence ID" value="NZ_CP089984.1"/>
</dbReference>
<dbReference type="EMBL" id="CP089984">
    <property type="protein sequence ID" value="WXB11692.1"/>
    <property type="molecule type" value="Genomic_DNA"/>
</dbReference>
<dbReference type="CDD" id="cd03801">
    <property type="entry name" value="GT4_PimA-like"/>
    <property type="match status" value="1"/>
</dbReference>
<name>A0ABZ2LL95_9BACT</name>
<organism evidence="1 2">
    <name type="scientific">Pendulispora albinea</name>
    <dbReference type="NCBI Taxonomy" id="2741071"/>
    <lineage>
        <taxon>Bacteria</taxon>
        <taxon>Pseudomonadati</taxon>
        <taxon>Myxococcota</taxon>
        <taxon>Myxococcia</taxon>
        <taxon>Myxococcales</taxon>
        <taxon>Sorangiineae</taxon>
        <taxon>Pendulisporaceae</taxon>
        <taxon>Pendulispora</taxon>
    </lineage>
</organism>
<reference evidence="1 2" key="1">
    <citation type="submission" date="2021-12" db="EMBL/GenBank/DDBJ databases">
        <title>Discovery of the Pendulisporaceae a myxobacterial family with distinct sporulation behavior and unique specialized metabolism.</title>
        <authorList>
            <person name="Garcia R."/>
            <person name="Popoff A."/>
            <person name="Bader C.D."/>
            <person name="Loehr J."/>
            <person name="Walesch S."/>
            <person name="Walt C."/>
            <person name="Boldt J."/>
            <person name="Bunk B."/>
            <person name="Haeckl F.J.F.P.J."/>
            <person name="Gunesch A.P."/>
            <person name="Birkelbach J."/>
            <person name="Nuebel U."/>
            <person name="Pietschmann T."/>
            <person name="Bach T."/>
            <person name="Mueller R."/>
        </authorList>
    </citation>
    <scope>NUCLEOTIDE SEQUENCE [LARGE SCALE GENOMIC DNA]</scope>
    <source>
        <strain evidence="1 2">MSr11954</strain>
    </source>
</reference>
<evidence type="ECO:0000313" key="1">
    <source>
        <dbReference type="EMBL" id="WXB11692.1"/>
    </source>
</evidence>
<gene>
    <name evidence="1" type="ORF">LZC94_28015</name>
</gene>
<evidence type="ECO:0000313" key="2">
    <source>
        <dbReference type="Proteomes" id="UP001370348"/>
    </source>
</evidence>
<protein>
    <submittedName>
        <fullName evidence="1">Glycosyltransferase family 4 protein</fullName>
    </submittedName>
</protein>
<keyword evidence="2" id="KW-1185">Reference proteome</keyword>
<proteinExistence type="predicted"/>
<dbReference type="Gene3D" id="3.40.50.2000">
    <property type="entry name" value="Glycogen Phosphorylase B"/>
    <property type="match status" value="2"/>
</dbReference>
<dbReference type="SUPFAM" id="SSF53756">
    <property type="entry name" value="UDP-Glycosyltransferase/glycogen phosphorylase"/>
    <property type="match status" value="1"/>
</dbReference>
<sequence>MGWLDATEERDTRGLGGLAKRALRQAKGAARTRARVRPADPAERSWHIVVGEYPPMRGGVSDYTRELACALAKAGDEVHVWAPAARGPLVEDPGVVLHPLVDGFGPKGMVALARGLGAPDPKKRLLVQYVAQSFGYKGLNLPFCLALASRREDFSVMFHEVAHPFERGQPLRHKVLAGVTHAMAAVLAYRANRIFVSTSTWDEYLRAFVPGVQRARWLPVPSGIPRDPSPSRIAEVRAAVSEGGRFGIVGHFGTYGSVIVPLLEQSLLALFARHATCKALLAGGRGIEFAEQLSKKHPSMRSRIVAIGHQPGEEAAAHLAACDVAIQPYPDGITSRRTTAMAHLALGVPLVANEGTYSESIWRDELAVELVRGATAEAMGQMADRACALLADPGRAKALGARGLGLYDRLFALERTVEILRSQAPFERRTGV</sequence>
<dbReference type="Proteomes" id="UP001370348">
    <property type="component" value="Chromosome"/>
</dbReference>